<dbReference type="GO" id="GO:0009423">
    <property type="term" value="P:chorismate biosynthetic process"/>
    <property type="evidence" value="ECO:0007669"/>
    <property type="project" value="UniProtKB-UniRule"/>
</dbReference>
<keyword evidence="12 19" id="KW-0479">Metal-binding</keyword>
<evidence type="ECO:0000256" key="6">
    <source>
        <dbReference type="ARBA" id="ARBA00004661"/>
    </source>
</evidence>
<comment type="cofactor">
    <cofactor evidence="19">
        <name>Co(2+)</name>
        <dbReference type="ChEBI" id="CHEBI:48828"/>
    </cofactor>
    <cofactor evidence="19">
        <name>Zn(2+)</name>
        <dbReference type="ChEBI" id="CHEBI:29105"/>
    </cofactor>
    <text evidence="19">Binds 1 divalent metal cation per subunit. Can use either Co(2+) or Zn(2+).</text>
</comment>
<keyword evidence="25" id="KW-1185">Reference proteome</keyword>
<dbReference type="HAMAP" id="MF_00110">
    <property type="entry name" value="DHQ_synthase"/>
    <property type="match status" value="1"/>
</dbReference>
<dbReference type="EMBL" id="JQNX01000005">
    <property type="protein sequence ID" value="KIE58411.1"/>
    <property type="molecule type" value="Genomic_DNA"/>
</dbReference>
<evidence type="ECO:0000256" key="9">
    <source>
        <dbReference type="ARBA" id="ARBA00017684"/>
    </source>
</evidence>
<comment type="cofactor">
    <cofactor evidence="3">
        <name>Zn(2+)</name>
        <dbReference type="ChEBI" id="CHEBI:29105"/>
    </cofactor>
</comment>
<evidence type="ECO:0000256" key="5">
    <source>
        <dbReference type="ARBA" id="ARBA00004496"/>
    </source>
</evidence>
<feature type="binding site" evidence="19">
    <location>
        <position position="155"/>
    </location>
    <ligand>
        <name>NAD(+)</name>
        <dbReference type="ChEBI" id="CHEBI:57540"/>
    </ligand>
</feature>
<comment type="function">
    <text evidence="4 19">Catalyzes the conversion of 3-deoxy-D-arabino-heptulosonate 7-phosphate (DAHP) to dehydroquinate (DHQ).</text>
</comment>
<reference evidence="26" key="3">
    <citation type="submission" date="2019-03" db="EMBL/GenBank/DDBJ databases">
        <title>Complete genome of Methylacidiphilum kamchatkense Kam1.</title>
        <authorList>
            <person name="Kruse T."/>
            <person name="Murarilal Ratnadevi C."/>
            <person name="Erikstad H.-A."/>
            <person name="Birkeland N.-K."/>
        </authorList>
    </citation>
    <scope>NUCLEOTIDE SEQUENCE [LARGE SCALE GENOMIC DNA]</scope>
    <source>
        <strain evidence="26">kam1</strain>
    </source>
</reference>
<evidence type="ECO:0000256" key="16">
    <source>
        <dbReference type="ARBA" id="ARBA00023141"/>
    </source>
</evidence>
<dbReference type="GO" id="GO:0046872">
    <property type="term" value="F:metal ion binding"/>
    <property type="evidence" value="ECO:0007669"/>
    <property type="project" value="UniProtKB-KW"/>
</dbReference>
<evidence type="ECO:0000256" key="14">
    <source>
        <dbReference type="ARBA" id="ARBA00022833"/>
    </source>
</evidence>
<dbReference type="GO" id="GO:0009073">
    <property type="term" value="P:aromatic amino acid family biosynthetic process"/>
    <property type="evidence" value="ECO:0007669"/>
    <property type="project" value="UniProtKB-KW"/>
</dbReference>
<evidence type="ECO:0000256" key="4">
    <source>
        <dbReference type="ARBA" id="ARBA00003485"/>
    </source>
</evidence>
<dbReference type="RefSeq" id="WP_039721730.1">
    <property type="nucleotide sequence ID" value="NZ_CP037899.1"/>
</dbReference>
<dbReference type="InterPro" id="IPR016037">
    <property type="entry name" value="DHQ_synth_AroB"/>
</dbReference>
<keyword evidence="20" id="KW-0472">Membrane</keyword>
<keyword evidence="15 19" id="KW-0520">NAD</keyword>
<feature type="binding site" evidence="19">
    <location>
        <begin position="133"/>
        <end position="134"/>
    </location>
    <ligand>
        <name>NAD(+)</name>
        <dbReference type="ChEBI" id="CHEBI:57540"/>
    </ligand>
</feature>
<dbReference type="Gene3D" id="1.20.1090.10">
    <property type="entry name" value="Dehydroquinate synthase-like - alpha domain"/>
    <property type="match status" value="1"/>
</dbReference>
<dbReference type="GO" id="GO:0005737">
    <property type="term" value="C:cytoplasm"/>
    <property type="evidence" value="ECO:0007669"/>
    <property type="project" value="UniProtKB-SubCell"/>
</dbReference>
<dbReference type="Pfam" id="PF24621">
    <property type="entry name" value="DHQS_C"/>
    <property type="match status" value="1"/>
</dbReference>
<keyword evidence="14 19" id="KW-0862">Zinc</keyword>
<dbReference type="OrthoDB" id="9806583at2"/>
<dbReference type="EMBL" id="CP037899">
    <property type="protein sequence ID" value="QDQ42179.1"/>
    <property type="molecule type" value="Genomic_DNA"/>
</dbReference>
<evidence type="ECO:0000256" key="12">
    <source>
        <dbReference type="ARBA" id="ARBA00022723"/>
    </source>
</evidence>
<evidence type="ECO:0000256" key="8">
    <source>
        <dbReference type="ARBA" id="ARBA00013031"/>
    </source>
</evidence>
<feature type="domain" description="3-dehydroquinate synthase C-terminal" evidence="22">
    <location>
        <begin position="185"/>
        <end position="321"/>
    </location>
</feature>
<evidence type="ECO:0000313" key="25">
    <source>
        <dbReference type="Proteomes" id="UP000031594"/>
    </source>
</evidence>
<feature type="binding site" evidence="19">
    <location>
        <position position="245"/>
    </location>
    <ligand>
        <name>Zn(2+)</name>
        <dbReference type="ChEBI" id="CHEBI:29105"/>
    </ligand>
</feature>
<dbReference type="GO" id="GO:0008652">
    <property type="term" value="P:amino acid biosynthetic process"/>
    <property type="evidence" value="ECO:0007669"/>
    <property type="project" value="UniProtKB-KW"/>
</dbReference>
<evidence type="ECO:0000259" key="21">
    <source>
        <dbReference type="Pfam" id="PF01761"/>
    </source>
</evidence>
<evidence type="ECO:0000256" key="2">
    <source>
        <dbReference type="ARBA" id="ARBA00001911"/>
    </source>
</evidence>
<dbReference type="Proteomes" id="UP000031594">
    <property type="component" value="Unassembled WGS sequence"/>
</dbReference>
<dbReference type="Gene3D" id="3.40.50.1970">
    <property type="match status" value="1"/>
</dbReference>
<evidence type="ECO:0000256" key="3">
    <source>
        <dbReference type="ARBA" id="ARBA00001947"/>
    </source>
</evidence>
<evidence type="ECO:0000313" key="26">
    <source>
        <dbReference type="Proteomes" id="UP000315925"/>
    </source>
</evidence>
<gene>
    <name evidence="19" type="primary">aroB</name>
    <name evidence="23" type="ORF">A946_08025</name>
    <name evidence="24" type="ORF">kam1_940</name>
</gene>
<dbReference type="CDD" id="cd08195">
    <property type="entry name" value="DHQS"/>
    <property type="match status" value="1"/>
</dbReference>
<evidence type="ECO:0000256" key="7">
    <source>
        <dbReference type="ARBA" id="ARBA00005412"/>
    </source>
</evidence>
<dbReference type="AlphaFoldDB" id="A0A0C1RTV1"/>
<comment type="cofactor">
    <cofactor evidence="2 19">
        <name>NAD(+)</name>
        <dbReference type="ChEBI" id="CHEBI:57540"/>
    </cofactor>
</comment>
<keyword evidence="18 19" id="KW-0170">Cobalt</keyword>
<feature type="binding site" evidence="19">
    <location>
        <begin position="75"/>
        <end position="80"/>
    </location>
    <ligand>
        <name>NAD(+)</name>
        <dbReference type="ChEBI" id="CHEBI:57540"/>
    </ligand>
</feature>
<dbReference type="PANTHER" id="PTHR43622">
    <property type="entry name" value="3-DEHYDROQUINATE SYNTHASE"/>
    <property type="match status" value="1"/>
</dbReference>
<evidence type="ECO:0000256" key="20">
    <source>
        <dbReference type="SAM" id="Phobius"/>
    </source>
</evidence>
<feature type="transmembrane region" description="Helical" evidence="20">
    <location>
        <begin position="103"/>
        <end position="123"/>
    </location>
</feature>
<accession>A0A0C1RTV1</accession>
<dbReference type="PANTHER" id="PTHR43622:SF7">
    <property type="entry name" value="3-DEHYDROQUINATE SYNTHASE, CHLOROPLASTIC"/>
    <property type="match status" value="1"/>
</dbReference>
<dbReference type="InterPro" id="IPR030960">
    <property type="entry name" value="DHQS/DOIS_N"/>
</dbReference>
<keyword evidence="16 19" id="KW-0057">Aromatic amino acid biosynthesis</keyword>
<keyword evidence="20" id="KW-1133">Transmembrane helix</keyword>
<dbReference type="GO" id="GO:0003856">
    <property type="term" value="F:3-dehydroquinate synthase activity"/>
    <property type="evidence" value="ECO:0007669"/>
    <property type="project" value="UniProtKB-UniRule"/>
</dbReference>
<evidence type="ECO:0000259" key="22">
    <source>
        <dbReference type="Pfam" id="PF24621"/>
    </source>
</evidence>
<dbReference type="Pfam" id="PF01761">
    <property type="entry name" value="DHQ_synthase"/>
    <property type="match status" value="1"/>
</dbReference>
<dbReference type="InterPro" id="IPR056179">
    <property type="entry name" value="DHQS_C"/>
</dbReference>
<comment type="pathway">
    <text evidence="6 19">Metabolic intermediate biosynthesis; chorismate biosynthesis; chorismate from D-erythrose 4-phosphate and phosphoenolpyruvate: step 2/7.</text>
</comment>
<evidence type="ECO:0000256" key="10">
    <source>
        <dbReference type="ARBA" id="ARBA00022490"/>
    </source>
</evidence>
<evidence type="ECO:0000256" key="13">
    <source>
        <dbReference type="ARBA" id="ARBA00022741"/>
    </source>
</evidence>
<feature type="binding site" evidence="19">
    <location>
        <begin position="109"/>
        <end position="113"/>
    </location>
    <ligand>
        <name>NAD(+)</name>
        <dbReference type="ChEBI" id="CHEBI:57540"/>
    </ligand>
</feature>
<dbReference type="KEGG" id="mkc:kam1_940"/>
<dbReference type="SUPFAM" id="SSF56796">
    <property type="entry name" value="Dehydroquinate synthase-like"/>
    <property type="match status" value="1"/>
</dbReference>
<feature type="binding site" evidence="19">
    <location>
        <position position="262"/>
    </location>
    <ligand>
        <name>Zn(2+)</name>
        <dbReference type="ChEBI" id="CHEBI:29105"/>
    </ligand>
</feature>
<reference evidence="23 25" key="1">
    <citation type="submission" date="2014-08" db="EMBL/GenBank/DDBJ databases">
        <title>Methylacidiphilum kamchatkense strain Kam1 draft genome sequence.</title>
        <authorList>
            <person name="Birkeland N.-K."/>
            <person name="Erikstad H.A."/>
        </authorList>
    </citation>
    <scope>NUCLEOTIDE SEQUENCE [LARGE SCALE GENOMIC DNA]</scope>
    <source>
        <strain evidence="23 25">Kam1</strain>
    </source>
</reference>
<dbReference type="UniPathway" id="UPA00053">
    <property type="reaction ID" value="UER00085"/>
</dbReference>
<evidence type="ECO:0000256" key="19">
    <source>
        <dbReference type="HAMAP-Rule" id="MF_00110"/>
    </source>
</evidence>
<dbReference type="FunFam" id="3.40.50.1970:FF:000007">
    <property type="entry name" value="Pentafunctional AROM polypeptide"/>
    <property type="match status" value="1"/>
</dbReference>
<keyword evidence="20" id="KW-0812">Transmembrane</keyword>
<dbReference type="NCBIfam" id="TIGR01357">
    <property type="entry name" value="aroB"/>
    <property type="match status" value="1"/>
</dbReference>
<organism evidence="24 26">
    <name type="scientific">Methylacidiphilum kamchatkense Kam1</name>
    <dbReference type="NCBI Taxonomy" id="1202785"/>
    <lineage>
        <taxon>Bacteria</taxon>
        <taxon>Pseudomonadati</taxon>
        <taxon>Verrucomicrobiota</taxon>
        <taxon>Methylacidiphilae</taxon>
        <taxon>Methylacidiphilales</taxon>
        <taxon>Methylacidiphilaceae</taxon>
        <taxon>Methylacidiphilum (ex Ratnadevi et al. 2023)</taxon>
    </lineage>
</organism>
<protein>
    <recommendedName>
        <fullName evidence="9 19">3-dehydroquinate synthase</fullName>
        <shortName evidence="19">DHQS</shortName>
        <ecNumber evidence="8 19">4.2.3.4</ecNumber>
    </recommendedName>
</protein>
<feature type="binding site" evidence="19">
    <location>
        <position position="188"/>
    </location>
    <ligand>
        <name>Zn(2+)</name>
        <dbReference type="ChEBI" id="CHEBI:29105"/>
    </ligand>
</feature>
<evidence type="ECO:0000256" key="18">
    <source>
        <dbReference type="ARBA" id="ARBA00023285"/>
    </source>
</evidence>
<reference evidence="24" key="2">
    <citation type="journal article" date="2019" name="BMC Genomics">
        <title>Complete genome sequence analysis of the thermoacidophilic verrucomicrobial methanotroph 'Candidatus Methylacidiphilum kamchatkense' strain Kam1 and comparison with its closest relatives.</title>
        <authorList>
            <person name="Kruse T."/>
            <person name="Ratnadevi C.M."/>
            <person name="Erikstad H.A."/>
            <person name="Birkeland N.K."/>
        </authorList>
    </citation>
    <scope>NUCLEOTIDE SEQUENCE</scope>
    <source>
        <strain evidence="24">Kam1</strain>
    </source>
</reference>
<feature type="binding site" evidence="19">
    <location>
        <position position="146"/>
    </location>
    <ligand>
        <name>NAD(+)</name>
        <dbReference type="ChEBI" id="CHEBI:57540"/>
    </ligand>
</feature>
<comment type="similarity">
    <text evidence="7 19">Belongs to the sugar phosphate cyclases superfamily. Dehydroquinate synthase family.</text>
</comment>
<feature type="domain" description="3-dehydroquinate synthase N-terminal" evidence="21">
    <location>
        <begin position="71"/>
        <end position="182"/>
    </location>
</feature>
<dbReference type="PIRSF" id="PIRSF001455">
    <property type="entry name" value="DHQ_synth"/>
    <property type="match status" value="1"/>
</dbReference>
<keyword evidence="17 19" id="KW-0456">Lyase</keyword>
<dbReference type="EC" id="4.2.3.4" evidence="8 19"/>
<proteinExistence type="inferred from homology"/>
<dbReference type="Proteomes" id="UP000315925">
    <property type="component" value="Chromosome"/>
</dbReference>
<dbReference type="InterPro" id="IPR050071">
    <property type="entry name" value="Dehydroquinate_synthase"/>
</dbReference>
<evidence type="ECO:0000313" key="24">
    <source>
        <dbReference type="EMBL" id="QDQ42179.1"/>
    </source>
</evidence>
<name>A0A0C1RTV1_9BACT</name>
<evidence type="ECO:0000256" key="1">
    <source>
        <dbReference type="ARBA" id="ARBA00001393"/>
    </source>
</evidence>
<keyword evidence="10 19" id="KW-0963">Cytoplasm</keyword>
<dbReference type="InterPro" id="IPR030963">
    <property type="entry name" value="DHQ_synth_fam"/>
</dbReference>
<keyword evidence="11 19" id="KW-0028">Amino-acid biosynthesis</keyword>
<evidence type="ECO:0000313" key="23">
    <source>
        <dbReference type="EMBL" id="KIE58411.1"/>
    </source>
</evidence>
<keyword evidence="13 19" id="KW-0547">Nucleotide-binding</keyword>
<dbReference type="GO" id="GO:0000166">
    <property type="term" value="F:nucleotide binding"/>
    <property type="evidence" value="ECO:0007669"/>
    <property type="project" value="UniProtKB-KW"/>
</dbReference>
<dbReference type="STRING" id="1202785.A946_08025"/>
<comment type="caution">
    <text evidence="19">Lacks conserved residue(s) required for the propagation of feature annotation.</text>
</comment>
<evidence type="ECO:0000256" key="17">
    <source>
        <dbReference type="ARBA" id="ARBA00023239"/>
    </source>
</evidence>
<sequence>MNNESLIIRVSTPSRNYSVRIGRGLLQSCGLLASQLGLENRIVLLHDEAVKMYAYQIIDSLKGYGFKPEIIAIASGEKSKSFRTLEAIVKKLAEMKLDRKSTLLALGGGVTGDLVGFAASIFLRGISFILIPTTLLAMVDSSIGGKTGINLPQGKNLIGSFYQPLEVWIDPEVLHTLSPRLLSAGMAEVIKYGMIAEEKLLEEIEKKEEANLLDLIKRSVEIKAKIVSEDEQEKTGKRAILNFGHTLGHALEAANKYKDLLHGEAIAIGMHAACLLSHWLLSFPLSSIERLKHILQLYSLPLIAKGFSKQAIFHALDLDKKRVQGVNSWILLQSIGFPVISKEVKKADVDRVLKEIVVQGH</sequence>
<evidence type="ECO:0000256" key="15">
    <source>
        <dbReference type="ARBA" id="ARBA00023027"/>
    </source>
</evidence>
<comment type="catalytic activity">
    <reaction evidence="1 19">
        <text>7-phospho-2-dehydro-3-deoxy-D-arabino-heptonate = 3-dehydroquinate + phosphate</text>
        <dbReference type="Rhea" id="RHEA:21968"/>
        <dbReference type="ChEBI" id="CHEBI:32364"/>
        <dbReference type="ChEBI" id="CHEBI:43474"/>
        <dbReference type="ChEBI" id="CHEBI:58394"/>
        <dbReference type="EC" id="4.2.3.4"/>
    </reaction>
</comment>
<evidence type="ECO:0000256" key="11">
    <source>
        <dbReference type="ARBA" id="ARBA00022605"/>
    </source>
</evidence>
<comment type="subcellular location">
    <subcellularLocation>
        <location evidence="5 19">Cytoplasm</location>
    </subcellularLocation>
</comment>